<dbReference type="AlphaFoldDB" id="A0A8T4IEN5"/>
<keyword evidence="9 17" id="KW-1133">Transmembrane helix</keyword>
<dbReference type="Proteomes" id="UP000676996">
    <property type="component" value="Unassembled WGS sequence"/>
</dbReference>
<reference evidence="18" key="1">
    <citation type="submission" date="2021-04" db="EMBL/GenBank/DDBJ databases">
        <title>Ouciella asimina sp. nov., isolated from the surface seawater in the hydrothermal field of Okinawa Trough.</title>
        <authorList>
            <person name="Shuang W."/>
        </authorList>
    </citation>
    <scope>NUCLEOTIDE SEQUENCE</scope>
    <source>
        <strain evidence="18">LXI357</strain>
    </source>
</reference>
<evidence type="ECO:0000313" key="18">
    <source>
        <dbReference type="EMBL" id="MBR0553013.1"/>
    </source>
</evidence>
<evidence type="ECO:0000256" key="15">
    <source>
        <dbReference type="ARBA" id="ARBA00031887"/>
    </source>
</evidence>
<keyword evidence="8" id="KW-0249">Electron transport</keyword>
<evidence type="ECO:0000256" key="6">
    <source>
        <dbReference type="ARBA" id="ARBA00022475"/>
    </source>
</evidence>
<sequence length="105" mass="11574">MSGPNAGKRHEITTYVIGYVAALVLTGAAFGAVHWHWFADTTTTLAVVFGLALVQIIVHFRFFLHISFSRSARDDLQLILFSTLIVALMVGGTIVILLNLRARMM</sequence>
<protein>
    <recommendedName>
        <fullName evidence="4">Cytochrome bo(3) ubiquinol oxidase subunit 4</fullName>
    </recommendedName>
    <alternativeName>
        <fullName evidence="16">Cytochrome o ubiquinol oxidase subunit 4</fullName>
    </alternativeName>
    <alternativeName>
        <fullName evidence="13">Oxidase bo(3) subunit 4</fullName>
    </alternativeName>
    <alternativeName>
        <fullName evidence="14">Ubiquinol oxidase polypeptide IV</fullName>
    </alternativeName>
    <alternativeName>
        <fullName evidence="15">Ubiquinol oxidase subunit 4</fullName>
    </alternativeName>
</protein>
<evidence type="ECO:0000256" key="10">
    <source>
        <dbReference type="ARBA" id="ARBA00023002"/>
    </source>
</evidence>
<evidence type="ECO:0000256" key="8">
    <source>
        <dbReference type="ARBA" id="ARBA00022982"/>
    </source>
</evidence>
<accession>A0A8T4IEN5</accession>
<dbReference type="PANTHER" id="PTHR36835">
    <property type="entry name" value="CYTOCHROME BO(3) UBIQUINOL OXIDASE SUBUNIT 4"/>
    <property type="match status" value="1"/>
</dbReference>
<evidence type="ECO:0000256" key="2">
    <source>
        <dbReference type="ARBA" id="ARBA00008079"/>
    </source>
</evidence>
<dbReference type="InterPro" id="IPR014210">
    <property type="entry name" value="Cyt_o_ubiqinol_oxidase_su4"/>
</dbReference>
<evidence type="ECO:0000256" key="7">
    <source>
        <dbReference type="ARBA" id="ARBA00022692"/>
    </source>
</evidence>
<evidence type="ECO:0000256" key="5">
    <source>
        <dbReference type="ARBA" id="ARBA00022448"/>
    </source>
</evidence>
<dbReference type="GO" id="GO:0009319">
    <property type="term" value="C:cytochrome o ubiquinol oxidase complex"/>
    <property type="evidence" value="ECO:0007669"/>
    <property type="project" value="TreeGrafter"/>
</dbReference>
<evidence type="ECO:0000256" key="4">
    <source>
        <dbReference type="ARBA" id="ARBA00014689"/>
    </source>
</evidence>
<dbReference type="EMBL" id="JAGRQC010000003">
    <property type="protein sequence ID" value="MBR0553013.1"/>
    <property type="molecule type" value="Genomic_DNA"/>
</dbReference>
<keyword evidence="5" id="KW-0813">Transport</keyword>
<comment type="subcellular location">
    <subcellularLocation>
        <location evidence="1">Cell membrane</location>
        <topology evidence="1">Multi-pass membrane protein</topology>
    </subcellularLocation>
</comment>
<dbReference type="InterPro" id="IPR005171">
    <property type="entry name" value="Cyt_c_oxidase_su4_prok"/>
</dbReference>
<evidence type="ECO:0000256" key="1">
    <source>
        <dbReference type="ARBA" id="ARBA00004651"/>
    </source>
</evidence>
<comment type="caution">
    <text evidence="18">The sequence shown here is derived from an EMBL/GenBank/DDBJ whole genome shotgun (WGS) entry which is preliminary data.</text>
</comment>
<dbReference type="Pfam" id="PF03626">
    <property type="entry name" value="COX4_pro"/>
    <property type="match status" value="1"/>
</dbReference>
<evidence type="ECO:0000256" key="12">
    <source>
        <dbReference type="ARBA" id="ARBA00025694"/>
    </source>
</evidence>
<comment type="subunit">
    <text evidence="3">Heterooctamer of two A chains, two B chains, two C chains and two D chains.</text>
</comment>
<dbReference type="GO" id="GO:0015078">
    <property type="term" value="F:proton transmembrane transporter activity"/>
    <property type="evidence" value="ECO:0007669"/>
    <property type="project" value="TreeGrafter"/>
</dbReference>
<keyword evidence="7 17" id="KW-0812">Transmembrane</keyword>
<comment type="similarity">
    <text evidence="2">Belongs to the cytochrome c oxidase bacterial subunit 4 family.</text>
</comment>
<evidence type="ECO:0000256" key="3">
    <source>
        <dbReference type="ARBA" id="ARBA00011700"/>
    </source>
</evidence>
<keyword evidence="10" id="KW-0560">Oxidoreductase</keyword>
<evidence type="ECO:0000313" key="19">
    <source>
        <dbReference type="Proteomes" id="UP000676996"/>
    </source>
</evidence>
<organism evidence="18 19">
    <name type="scientific">Stakelama marina</name>
    <dbReference type="NCBI Taxonomy" id="2826939"/>
    <lineage>
        <taxon>Bacteria</taxon>
        <taxon>Pseudomonadati</taxon>
        <taxon>Pseudomonadota</taxon>
        <taxon>Alphaproteobacteria</taxon>
        <taxon>Sphingomonadales</taxon>
        <taxon>Sphingomonadaceae</taxon>
        <taxon>Stakelama</taxon>
    </lineage>
</organism>
<dbReference type="GO" id="GO:0009486">
    <property type="term" value="F:cytochrome bo3 ubiquinol oxidase activity"/>
    <property type="evidence" value="ECO:0007669"/>
    <property type="project" value="InterPro"/>
</dbReference>
<feature type="transmembrane region" description="Helical" evidence="17">
    <location>
        <begin position="12"/>
        <end position="37"/>
    </location>
</feature>
<feature type="transmembrane region" description="Helical" evidence="17">
    <location>
        <begin position="76"/>
        <end position="100"/>
    </location>
</feature>
<dbReference type="GO" id="GO:0019646">
    <property type="term" value="P:aerobic electron transport chain"/>
    <property type="evidence" value="ECO:0007669"/>
    <property type="project" value="TreeGrafter"/>
</dbReference>
<evidence type="ECO:0000256" key="17">
    <source>
        <dbReference type="SAM" id="Phobius"/>
    </source>
</evidence>
<proteinExistence type="inferred from homology"/>
<comment type="function">
    <text evidence="12">Cytochrome bo(3) ubiquinol terminal oxidase is the component of the aerobic respiratory chain of E.coli that predominates when cells are grown at high aeration. Has proton pump activity across the membrane in addition to electron transfer, pumping 2 protons/electron.</text>
</comment>
<name>A0A8T4IEN5_9SPHN</name>
<dbReference type="InterPro" id="IPR050968">
    <property type="entry name" value="Cytochrome_c_oxidase_bac_sub4"/>
</dbReference>
<keyword evidence="19" id="KW-1185">Reference proteome</keyword>
<evidence type="ECO:0000256" key="11">
    <source>
        <dbReference type="ARBA" id="ARBA00023136"/>
    </source>
</evidence>
<dbReference type="PANTHER" id="PTHR36835:SF1">
    <property type="entry name" value="CYTOCHROME BO(3) UBIQUINOL OXIDASE SUBUNIT 4"/>
    <property type="match status" value="1"/>
</dbReference>
<evidence type="ECO:0000256" key="13">
    <source>
        <dbReference type="ARBA" id="ARBA00030071"/>
    </source>
</evidence>
<feature type="transmembrane region" description="Helical" evidence="17">
    <location>
        <begin position="43"/>
        <end position="64"/>
    </location>
</feature>
<dbReference type="GO" id="GO:0005886">
    <property type="term" value="C:plasma membrane"/>
    <property type="evidence" value="ECO:0007669"/>
    <property type="project" value="UniProtKB-SubCell"/>
</dbReference>
<keyword evidence="11 17" id="KW-0472">Membrane</keyword>
<evidence type="ECO:0000256" key="14">
    <source>
        <dbReference type="ARBA" id="ARBA00030211"/>
    </source>
</evidence>
<evidence type="ECO:0000256" key="16">
    <source>
        <dbReference type="ARBA" id="ARBA00032185"/>
    </source>
</evidence>
<keyword evidence="6" id="KW-1003">Cell membrane</keyword>
<evidence type="ECO:0000256" key="9">
    <source>
        <dbReference type="ARBA" id="ARBA00022989"/>
    </source>
</evidence>
<dbReference type="GO" id="GO:0015990">
    <property type="term" value="P:electron transport coupled proton transport"/>
    <property type="evidence" value="ECO:0007669"/>
    <property type="project" value="InterPro"/>
</dbReference>
<gene>
    <name evidence="18" type="primary">cyoD</name>
    <name evidence="18" type="ORF">J7S20_10890</name>
</gene>
<dbReference type="RefSeq" id="WP_284054263.1">
    <property type="nucleotide sequence ID" value="NZ_JAGRQC010000003.1"/>
</dbReference>
<dbReference type="NCBIfam" id="TIGR02847">
    <property type="entry name" value="CyoD"/>
    <property type="match status" value="1"/>
</dbReference>